<dbReference type="AlphaFoldDB" id="A0A0C3S4X5"/>
<proteinExistence type="predicted"/>
<sequence length="100" mass="11420">MPLQQCIYEMVIRCSMACSPVAILEWKLLGKTSRQHESPRCSACVSCSLGAPQSYVSHLEVVGSQVHMWYIYQLLYLSTCHSPFRQIGYSASYAHRLIKY</sequence>
<protein>
    <submittedName>
        <fullName evidence="1">Uncharacterized protein</fullName>
    </submittedName>
</protein>
<dbReference type="Proteomes" id="UP000053257">
    <property type="component" value="Unassembled WGS sequence"/>
</dbReference>
<evidence type="ECO:0000313" key="2">
    <source>
        <dbReference type="Proteomes" id="UP000053257"/>
    </source>
</evidence>
<evidence type="ECO:0000313" key="1">
    <source>
        <dbReference type="EMBL" id="KIP05277.1"/>
    </source>
</evidence>
<dbReference type="EMBL" id="KN840548">
    <property type="protein sequence ID" value="KIP05277.1"/>
    <property type="molecule type" value="Genomic_DNA"/>
</dbReference>
<dbReference type="HOGENOM" id="CLU_2307062_0_0_1"/>
<name>A0A0C3S4X5_PHLG1</name>
<reference evidence="1 2" key="1">
    <citation type="journal article" date="2014" name="PLoS Genet.">
        <title>Analysis of the Phlebiopsis gigantea genome, transcriptome and secretome provides insight into its pioneer colonization strategies of wood.</title>
        <authorList>
            <person name="Hori C."/>
            <person name="Ishida T."/>
            <person name="Igarashi K."/>
            <person name="Samejima M."/>
            <person name="Suzuki H."/>
            <person name="Master E."/>
            <person name="Ferreira P."/>
            <person name="Ruiz-Duenas F.J."/>
            <person name="Held B."/>
            <person name="Canessa P."/>
            <person name="Larrondo L.F."/>
            <person name="Schmoll M."/>
            <person name="Druzhinina I.S."/>
            <person name="Kubicek C.P."/>
            <person name="Gaskell J.A."/>
            <person name="Kersten P."/>
            <person name="St John F."/>
            <person name="Glasner J."/>
            <person name="Sabat G."/>
            <person name="Splinter BonDurant S."/>
            <person name="Syed K."/>
            <person name="Yadav J."/>
            <person name="Mgbeahuruike A.C."/>
            <person name="Kovalchuk A."/>
            <person name="Asiegbu F.O."/>
            <person name="Lackner G."/>
            <person name="Hoffmeister D."/>
            <person name="Rencoret J."/>
            <person name="Gutierrez A."/>
            <person name="Sun H."/>
            <person name="Lindquist E."/>
            <person name="Barry K."/>
            <person name="Riley R."/>
            <person name="Grigoriev I.V."/>
            <person name="Henrissat B."/>
            <person name="Kues U."/>
            <person name="Berka R.M."/>
            <person name="Martinez A.T."/>
            <person name="Covert S.F."/>
            <person name="Blanchette R.A."/>
            <person name="Cullen D."/>
        </authorList>
    </citation>
    <scope>NUCLEOTIDE SEQUENCE [LARGE SCALE GENOMIC DNA]</scope>
    <source>
        <strain evidence="1 2">11061_1 CR5-6</strain>
    </source>
</reference>
<gene>
    <name evidence="1" type="ORF">PHLGIDRAFT_162590</name>
</gene>
<accession>A0A0C3S4X5</accession>
<organism evidence="1 2">
    <name type="scientific">Phlebiopsis gigantea (strain 11061_1 CR5-6)</name>
    <name type="common">White-rot fungus</name>
    <name type="synonym">Peniophora gigantea</name>
    <dbReference type="NCBI Taxonomy" id="745531"/>
    <lineage>
        <taxon>Eukaryota</taxon>
        <taxon>Fungi</taxon>
        <taxon>Dikarya</taxon>
        <taxon>Basidiomycota</taxon>
        <taxon>Agaricomycotina</taxon>
        <taxon>Agaricomycetes</taxon>
        <taxon>Polyporales</taxon>
        <taxon>Phanerochaetaceae</taxon>
        <taxon>Phlebiopsis</taxon>
    </lineage>
</organism>
<keyword evidence="2" id="KW-1185">Reference proteome</keyword>